<dbReference type="AlphaFoldDB" id="A0A510V9C2"/>
<evidence type="ECO:0000259" key="1">
    <source>
        <dbReference type="Pfam" id="PF01872"/>
    </source>
</evidence>
<evidence type="ECO:0000313" key="2">
    <source>
        <dbReference type="EMBL" id="GEK21775.1"/>
    </source>
</evidence>
<dbReference type="Gene3D" id="3.40.430.10">
    <property type="entry name" value="Dihydrofolate Reductase, subunit A"/>
    <property type="match status" value="1"/>
</dbReference>
<protein>
    <submittedName>
        <fullName evidence="2">DNA-binding protein</fullName>
    </submittedName>
</protein>
<dbReference type="InterPro" id="IPR002734">
    <property type="entry name" value="RibDG_C"/>
</dbReference>
<evidence type="ECO:0000313" key="3">
    <source>
        <dbReference type="Proteomes" id="UP000321118"/>
    </source>
</evidence>
<dbReference type="Pfam" id="PF01872">
    <property type="entry name" value="RibD_C"/>
    <property type="match status" value="1"/>
</dbReference>
<gene>
    <name evidence="2" type="ORF">CXY01_22950</name>
</gene>
<dbReference type="GO" id="GO:0003677">
    <property type="term" value="F:DNA binding"/>
    <property type="evidence" value="ECO:0007669"/>
    <property type="project" value="UniProtKB-KW"/>
</dbReference>
<organism evidence="2 3">
    <name type="scientific">Cellulomonas xylanilytica</name>
    <dbReference type="NCBI Taxonomy" id="233583"/>
    <lineage>
        <taxon>Bacteria</taxon>
        <taxon>Bacillati</taxon>
        <taxon>Actinomycetota</taxon>
        <taxon>Actinomycetes</taxon>
        <taxon>Micrococcales</taxon>
        <taxon>Cellulomonadaceae</taxon>
        <taxon>Cellulomonas</taxon>
    </lineage>
</organism>
<dbReference type="Proteomes" id="UP000321118">
    <property type="component" value="Unassembled WGS sequence"/>
</dbReference>
<dbReference type="EMBL" id="BJUB01000007">
    <property type="protein sequence ID" value="GEK21775.1"/>
    <property type="molecule type" value="Genomic_DNA"/>
</dbReference>
<name>A0A510V9C2_9CELL</name>
<sequence length="227" mass="23777">MLVIRIDAIGRVSRPGCRDGASVASWTGMAVILDITISLDGFVTAANAGPDSGLGDAGEALHEWAVGADRTPQDVELLASLTAATGAVVMGRHTFDVVDGPNGWNDDIHYGADQGDVPPPCFVVTHQAPEHVRLTDRMTIVTTGLHDALDQAAAAAGEKDVFIMGGGELGGSALREGVVDRLHLHVAPLLLGSGTPLFEGSRVRLRLDEPATVVTRNAAHLHYDVVR</sequence>
<dbReference type="InterPro" id="IPR024072">
    <property type="entry name" value="DHFR-like_dom_sf"/>
</dbReference>
<dbReference type="PANTHER" id="PTHR38011">
    <property type="entry name" value="DIHYDROFOLATE REDUCTASE FAMILY PROTEIN (AFU_ORTHOLOGUE AFUA_8G06820)"/>
    <property type="match status" value="1"/>
</dbReference>
<accession>A0A510V9C2</accession>
<proteinExistence type="predicted"/>
<reference evidence="2 3" key="1">
    <citation type="submission" date="2019-07" db="EMBL/GenBank/DDBJ databases">
        <title>Whole genome shotgun sequence of Cellulomonas xylanilytica NBRC 101102.</title>
        <authorList>
            <person name="Hosoyama A."/>
            <person name="Uohara A."/>
            <person name="Ohji S."/>
            <person name="Ichikawa N."/>
        </authorList>
    </citation>
    <scope>NUCLEOTIDE SEQUENCE [LARGE SCALE GENOMIC DNA]</scope>
    <source>
        <strain evidence="2 3">NBRC 101102</strain>
    </source>
</reference>
<dbReference type="InterPro" id="IPR050765">
    <property type="entry name" value="Riboflavin_Biosynth_HTPR"/>
</dbReference>
<comment type="caution">
    <text evidence="2">The sequence shown here is derived from an EMBL/GenBank/DDBJ whole genome shotgun (WGS) entry which is preliminary data.</text>
</comment>
<keyword evidence="3" id="KW-1185">Reference proteome</keyword>
<dbReference type="PANTHER" id="PTHR38011:SF12">
    <property type="entry name" value="BIFUNCTIONAL DEAMINASE-REDUCTASE DOMAIN PROTEIN"/>
    <property type="match status" value="1"/>
</dbReference>
<feature type="domain" description="Bacterial bifunctional deaminase-reductase C-terminal" evidence="1">
    <location>
        <begin position="31"/>
        <end position="208"/>
    </location>
</feature>
<dbReference type="GO" id="GO:0009231">
    <property type="term" value="P:riboflavin biosynthetic process"/>
    <property type="evidence" value="ECO:0007669"/>
    <property type="project" value="InterPro"/>
</dbReference>
<dbReference type="SUPFAM" id="SSF53597">
    <property type="entry name" value="Dihydrofolate reductase-like"/>
    <property type="match status" value="1"/>
</dbReference>
<dbReference type="GO" id="GO:0008703">
    <property type="term" value="F:5-amino-6-(5-phosphoribosylamino)uracil reductase activity"/>
    <property type="evidence" value="ECO:0007669"/>
    <property type="project" value="InterPro"/>
</dbReference>
<keyword evidence="2" id="KW-0238">DNA-binding</keyword>